<protein>
    <submittedName>
        <fullName evidence="2">Uncharacterized protein conserved in cyanobacteria</fullName>
    </submittedName>
</protein>
<name>A0A174CKA1_9FIRM</name>
<gene>
    <name evidence="2" type="ORF">ERS852395_02126</name>
</gene>
<dbReference type="InterPro" id="IPR012296">
    <property type="entry name" value="Nuclease_put_TT1808"/>
</dbReference>
<evidence type="ECO:0000313" key="3">
    <source>
        <dbReference type="Proteomes" id="UP000095447"/>
    </source>
</evidence>
<reference evidence="2 3" key="1">
    <citation type="submission" date="2015-09" db="EMBL/GenBank/DDBJ databases">
        <authorList>
            <consortium name="Pathogen Informatics"/>
        </authorList>
    </citation>
    <scope>NUCLEOTIDE SEQUENCE [LARGE SCALE GENOMIC DNA]</scope>
    <source>
        <strain evidence="2 3">2789STDY5608838</strain>
    </source>
</reference>
<dbReference type="PANTHER" id="PTHR36558">
    <property type="entry name" value="GLR1098 PROTEIN"/>
    <property type="match status" value="1"/>
</dbReference>
<dbReference type="Pfam" id="PF05685">
    <property type="entry name" value="Uma2"/>
    <property type="match status" value="1"/>
</dbReference>
<dbReference type="CDD" id="cd06260">
    <property type="entry name" value="DUF820-like"/>
    <property type="match status" value="1"/>
</dbReference>
<dbReference type="PANTHER" id="PTHR36558:SF1">
    <property type="entry name" value="RESTRICTION ENDONUCLEASE DOMAIN-CONTAINING PROTEIN-RELATED"/>
    <property type="match status" value="1"/>
</dbReference>
<dbReference type="RefSeq" id="WP_055053607.1">
    <property type="nucleotide sequence ID" value="NZ_CYZA01000011.1"/>
</dbReference>
<evidence type="ECO:0000259" key="1">
    <source>
        <dbReference type="Pfam" id="PF05685"/>
    </source>
</evidence>
<proteinExistence type="predicted"/>
<dbReference type="Proteomes" id="UP000095447">
    <property type="component" value="Unassembled WGS sequence"/>
</dbReference>
<dbReference type="InterPro" id="IPR011335">
    <property type="entry name" value="Restrct_endonuc-II-like"/>
</dbReference>
<evidence type="ECO:0000313" key="2">
    <source>
        <dbReference type="EMBL" id="CUO12380.1"/>
    </source>
</evidence>
<dbReference type="InterPro" id="IPR008538">
    <property type="entry name" value="Uma2"/>
</dbReference>
<dbReference type="AlphaFoldDB" id="A0A174CKA1"/>
<accession>A0A174CKA1</accession>
<organism evidence="2 3">
    <name type="scientific">Blautia obeum</name>
    <dbReference type="NCBI Taxonomy" id="40520"/>
    <lineage>
        <taxon>Bacteria</taxon>
        <taxon>Bacillati</taxon>
        <taxon>Bacillota</taxon>
        <taxon>Clostridia</taxon>
        <taxon>Lachnospirales</taxon>
        <taxon>Lachnospiraceae</taxon>
        <taxon>Blautia</taxon>
    </lineage>
</organism>
<dbReference type="EMBL" id="CYZA01000011">
    <property type="protein sequence ID" value="CUO12380.1"/>
    <property type="molecule type" value="Genomic_DNA"/>
</dbReference>
<dbReference type="SUPFAM" id="SSF52980">
    <property type="entry name" value="Restriction endonuclease-like"/>
    <property type="match status" value="1"/>
</dbReference>
<dbReference type="Gene3D" id="3.90.1570.10">
    <property type="entry name" value="tt1808, chain A"/>
    <property type="match status" value="1"/>
</dbReference>
<feature type="domain" description="Putative restriction endonuclease" evidence="1">
    <location>
        <begin position="7"/>
        <end position="130"/>
    </location>
</feature>
<sequence length="171" mass="20387">MDWNLKITDMAGATPEHSSVIVNFVAAVRYQLKNSTCYVYSNNVQYRFKDAEGNNKIVIPDASINCRTKSRRGNTFTDAPRFVMEVLSPSTEKYDRTEKMDLYAQQEIEEYWIVDWRTKTIEIYELDYDENDIPKYYLWKTISEENKDELRLVHFPNIKITFEDLFDEIDY</sequence>